<dbReference type="Gene3D" id="1.50.10.10">
    <property type="match status" value="1"/>
</dbReference>
<dbReference type="GO" id="GO:0016787">
    <property type="term" value="F:hydrolase activity"/>
    <property type="evidence" value="ECO:0007669"/>
    <property type="project" value="UniProtKB-KW"/>
</dbReference>
<gene>
    <name evidence="4" type="ORF">AMPC_15090</name>
</gene>
<proteinExistence type="predicted"/>
<feature type="compositionally biased region" description="Low complexity" evidence="1">
    <location>
        <begin position="616"/>
        <end position="625"/>
    </location>
</feature>
<dbReference type="PANTHER" id="PTHR31616">
    <property type="entry name" value="TREHALASE"/>
    <property type="match status" value="1"/>
</dbReference>
<keyword evidence="4" id="KW-0378">Hydrolase</keyword>
<dbReference type="InterPro" id="IPR011613">
    <property type="entry name" value="GH15-like"/>
</dbReference>
<organism evidence="4 5">
    <name type="scientific">Anaeromyxobacter paludicola</name>
    <dbReference type="NCBI Taxonomy" id="2918171"/>
    <lineage>
        <taxon>Bacteria</taxon>
        <taxon>Pseudomonadati</taxon>
        <taxon>Myxococcota</taxon>
        <taxon>Myxococcia</taxon>
        <taxon>Myxococcales</taxon>
        <taxon>Cystobacterineae</taxon>
        <taxon>Anaeromyxobacteraceae</taxon>
        <taxon>Anaeromyxobacter</taxon>
    </lineage>
</organism>
<sequence>MRARQPIEDHALIGDCRSAALLTRDGEVDWLCWPRFDSAPVLGSLLDPSAGGWRLAPVGRTHTSWRYLPGTNVVETTHRVPGAGSLRVSDCLTVASEGEKRRELLPEHELLRIATCEAGEVEVETSIDLRPDLGRAPGRWRDAGALGLRFESGSGLFALRSDRPLAPGAGGARGRFRLRAGETARFSLVYAGDGPAVLSPLGAAADAALLRTERFWRGWSARARYAGPFREAVVRSALALKLLAYAPSGAIIAAPTTSLPERPGGDLNWDYRYCWLRDASFTARALYGLGYQDEAESFVSWLIHTTRLTRPRLRILYDVFGRDPPPERDRPELGGYGGARPVRIGNAARDQLQLDVYGEVVDAACQFVSAGGGLDPDTARMLIGFGRYVCEAWRRPDEGIWEPRGGRTQNTYSKVLCWAALDRLLHMDLRGHLPRAPRDQFCATREAIRAHVEARGWSPALSSYTARLGGGGLDAALLLLPWYGYCPAGAPRMRATWRRISRELSAGGALLYRYPESIDAGEGAFGICSFWGAEYLALGGGTLEEAELRLERLLGHASELGLFAEEVDPGTFAGLGNFPQAFTHVGLVNAALSLENRRERRPQLRHQRAVPHARARPGGAPEARL</sequence>
<feature type="domain" description="GH15-like" evidence="2">
    <location>
        <begin position="228"/>
        <end position="536"/>
    </location>
</feature>
<dbReference type="Proteomes" id="UP001162734">
    <property type="component" value="Chromosome"/>
</dbReference>
<dbReference type="PANTHER" id="PTHR31616:SF0">
    <property type="entry name" value="GLUCAN 1,4-ALPHA-GLUCOSIDASE"/>
    <property type="match status" value="1"/>
</dbReference>
<evidence type="ECO:0000259" key="3">
    <source>
        <dbReference type="Pfam" id="PF19291"/>
    </source>
</evidence>
<feature type="compositionally biased region" description="Basic residues" evidence="1">
    <location>
        <begin position="603"/>
        <end position="615"/>
    </location>
</feature>
<dbReference type="InterPro" id="IPR012341">
    <property type="entry name" value="6hp_glycosidase-like_sf"/>
</dbReference>
<name>A0ABM7X966_9BACT</name>
<dbReference type="EMBL" id="AP025592">
    <property type="protein sequence ID" value="BDG08396.1"/>
    <property type="molecule type" value="Genomic_DNA"/>
</dbReference>
<dbReference type="InterPro" id="IPR008928">
    <property type="entry name" value="6-hairpin_glycosidase_sf"/>
</dbReference>
<accession>A0ABM7X966</accession>
<dbReference type="SUPFAM" id="SSF48208">
    <property type="entry name" value="Six-hairpin glycosidases"/>
    <property type="match status" value="1"/>
</dbReference>
<dbReference type="RefSeq" id="WP_248345576.1">
    <property type="nucleotide sequence ID" value="NZ_AP025592.1"/>
</dbReference>
<evidence type="ECO:0000313" key="4">
    <source>
        <dbReference type="EMBL" id="BDG08396.1"/>
    </source>
</evidence>
<dbReference type="Pfam" id="PF19291">
    <property type="entry name" value="TREH_N"/>
    <property type="match status" value="1"/>
</dbReference>
<evidence type="ECO:0000313" key="5">
    <source>
        <dbReference type="Proteomes" id="UP001162734"/>
    </source>
</evidence>
<dbReference type="InterPro" id="IPR045582">
    <property type="entry name" value="Trehalase-like_N"/>
</dbReference>
<protein>
    <submittedName>
        <fullName evidence="4">Glycosyl hydrolase</fullName>
    </submittedName>
</protein>
<dbReference type="Pfam" id="PF00723">
    <property type="entry name" value="Glyco_hydro_15"/>
    <property type="match status" value="1"/>
</dbReference>
<feature type="region of interest" description="Disordered" evidence="1">
    <location>
        <begin position="598"/>
        <end position="625"/>
    </location>
</feature>
<evidence type="ECO:0000259" key="2">
    <source>
        <dbReference type="Pfam" id="PF00723"/>
    </source>
</evidence>
<evidence type="ECO:0000256" key="1">
    <source>
        <dbReference type="SAM" id="MobiDB-lite"/>
    </source>
</evidence>
<reference evidence="5" key="1">
    <citation type="journal article" date="2022" name="Int. J. Syst. Evol. Microbiol.">
        <title>Anaeromyxobacter oryzae sp. nov., Anaeromyxobacter diazotrophicus sp. nov. and Anaeromyxobacter paludicola sp. nov., isolated from paddy soils.</title>
        <authorList>
            <person name="Itoh H."/>
            <person name="Xu Z."/>
            <person name="Mise K."/>
            <person name="Masuda Y."/>
            <person name="Ushijima N."/>
            <person name="Hayakawa C."/>
            <person name="Shiratori Y."/>
            <person name="Senoo K."/>
        </authorList>
    </citation>
    <scope>NUCLEOTIDE SEQUENCE [LARGE SCALE GENOMIC DNA]</scope>
    <source>
        <strain evidence="5">Red630</strain>
    </source>
</reference>
<feature type="domain" description="Trehalase-like N-terminal" evidence="3">
    <location>
        <begin position="5"/>
        <end position="155"/>
    </location>
</feature>
<keyword evidence="5" id="KW-1185">Reference proteome</keyword>